<feature type="compositionally biased region" description="Basic residues" evidence="1">
    <location>
        <begin position="370"/>
        <end position="384"/>
    </location>
</feature>
<evidence type="ECO:0000259" key="4">
    <source>
        <dbReference type="Pfam" id="PF19284"/>
    </source>
</evidence>
<dbReference type="InterPro" id="IPR048965">
    <property type="entry name" value="Arc_capsid_dom"/>
</dbReference>
<evidence type="ECO:0000313" key="6">
    <source>
        <dbReference type="Ensembl" id="ENSCAFP00030018096.1"/>
    </source>
</evidence>
<dbReference type="PRINTS" id="PR02027">
    <property type="entry name" value="ARCARG31"/>
</dbReference>
<feature type="compositionally biased region" description="Low complexity" evidence="1">
    <location>
        <begin position="211"/>
        <end position="231"/>
    </location>
</feature>
<dbReference type="InterPro" id="IPR023263">
    <property type="entry name" value="Arc"/>
</dbReference>
<feature type="signal peptide" evidence="2">
    <location>
        <begin position="1"/>
        <end position="36"/>
    </location>
</feature>
<feature type="compositionally biased region" description="Basic residues" evidence="1">
    <location>
        <begin position="312"/>
        <end position="324"/>
    </location>
</feature>
<evidence type="ECO:0000259" key="3">
    <source>
        <dbReference type="Pfam" id="PF18162"/>
    </source>
</evidence>
<feature type="compositionally biased region" description="Pro residues" evidence="1">
    <location>
        <begin position="72"/>
        <end position="84"/>
    </location>
</feature>
<feature type="region of interest" description="Disordered" evidence="1">
    <location>
        <begin position="102"/>
        <end position="187"/>
    </location>
</feature>
<evidence type="ECO:0000313" key="7">
    <source>
        <dbReference type="Proteomes" id="UP000694429"/>
    </source>
</evidence>
<dbReference type="PANTHER" id="PTHR15962:SF0">
    <property type="entry name" value="ACTIVITY-REGULATED CYTOSKELETON-ASSOCIATED PROTEIN"/>
    <property type="match status" value="1"/>
</dbReference>
<dbReference type="AlphaFoldDB" id="A0A8C0NAG6"/>
<feature type="region of interest" description="Disordered" evidence="1">
    <location>
        <begin position="342"/>
        <end position="387"/>
    </location>
</feature>
<dbReference type="Ensembl" id="ENSCAFT00030020750.1">
    <property type="protein sequence ID" value="ENSCAFP00030018096.1"/>
    <property type="gene ID" value="ENSCAFG00030011218.1"/>
</dbReference>
<feature type="compositionally biased region" description="Basic residues" evidence="1">
    <location>
        <begin position="236"/>
        <end position="245"/>
    </location>
</feature>
<dbReference type="PANTHER" id="PTHR15962">
    <property type="entry name" value="ACTIVITY-REGULATED CYTOSKELETON-ASSOCIATED PROTEIN"/>
    <property type="match status" value="1"/>
</dbReference>
<evidence type="ECO:0000256" key="1">
    <source>
        <dbReference type="SAM" id="MobiDB-lite"/>
    </source>
</evidence>
<evidence type="ECO:0000256" key="2">
    <source>
        <dbReference type="SAM" id="SignalP"/>
    </source>
</evidence>
<feature type="compositionally biased region" description="Pro residues" evidence="1">
    <location>
        <begin position="108"/>
        <end position="121"/>
    </location>
</feature>
<feature type="region of interest" description="Disordered" evidence="1">
    <location>
        <begin position="645"/>
        <end position="681"/>
    </location>
</feature>
<dbReference type="Pfam" id="PF21395">
    <property type="entry name" value="Arc_capsid_dom"/>
    <property type="match status" value="1"/>
</dbReference>
<sequence>GCQHPFHPPPPPPSPSFPLPLLLPPLLLLLLPLLLPSPPPPFPSSFLPLLLPSPSSFLPPPPSFPSSSFSFLPPPPSPPPPNPLPSSQKSWSFLVPSVTSRFRDQYPSSPPHAPPPLPPFPGGITWRNLGSHQRRGRGAPGSPVQPSPHWCHTSAPLPGRGVRPSHSGGGSGAAPDPRAPRQRWAGARGHTWELTPDTWACLHSPGTGKLPEAFSSGEGSAGPSGVAGAPPWLNVRPRRPGRARGQRGPQEGGVEAPPPPARSEDGGRGARRPCGRGSLPTSLRAPGPAPAPRRPPRFGGSLGPGTVPRPAGRARRGGGAGARRRLVTRAAGACRGWVLPGRRARAGAGGGARGAGSRAGANGSGGSARGRPRPRCRIKSRRPRQGAELGAAALGSCGLLRSSAPSRCSALLRAAPRSPLLPAPPRSSAPLRCRSAAGTEGTAPAPPQPAREPFAAVSRPSERPATCAQMELDHMTSGGLHAYPGPRGGPAAKPNVILQIGKCRAEMLEHVRRTHRHLLTEVSKQVERELKGLHRSVGKLESNLDGYVPSGDSQRWRKSIKACLCRCQETIANLERWVKREMHVWREVFYRLERWADRLESMGGKYPVGNEPARHTVSVGVGGPEGYCQEADGYDYTVSPYAITPPPAAGELPGQEPSEAQQYPPWGPGEDGQPSPGVDTQIFEDPREFLSHLEEYLRQVGGSEEYWLSQIQNHMNGPAKKWWEFKQGSVKNWVEFKKEFLQYSEGTLSREAIQRELDLPQKQGEPLDQFLWRKRDLYQTLYVDAEEEEIIQYVVGTLQPKLKRFLRHPLPKTLEQLIQRGMEVQDGLEQAAEPAGPRLPAEDEAEALTPALTNESVASDRTQPE</sequence>
<dbReference type="GO" id="GO:0003729">
    <property type="term" value="F:mRNA binding"/>
    <property type="evidence" value="ECO:0007669"/>
    <property type="project" value="InterPro"/>
</dbReference>
<feature type="region of interest" description="Disordered" evidence="1">
    <location>
        <begin position="61"/>
        <end position="88"/>
    </location>
</feature>
<dbReference type="Pfam" id="PF19284">
    <property type="entry name" value="Arc_MA"/>
    <property type="match status" value="1"/>
</dbReference>
<dbReference type="GO" id="GO:0050804">
    <property type="term" value="P:modulation of chemical synaptic transmission"/>
    <property type="evidence" value="ECO:0007669"/>
    <property type="project" value="InterPro"/>
</dbReference>
<evidence type="ECO:0008006" key="8">
    <source>
        <dbReference type="Google" id="ProtNLM"/>
    </source>
</evidence>
<proteinExistence type="predicted"/>
<reference evidence="6" key="1">
    <citation type="submission" date="2025-08" db="UniProtKB">
        <authorList>
            <consortium name="Ensembl"/>
        </authorList>
    </citation>
    <scope>IDENTIFICATION</scope>
</reference>
<feature type="region of interest" description="Disordered" evidence="1">
    <location>
        <begin position="417"/>
        <end position="461"/>
    </location>
</feature>
<feature type="compositionally biased region" description="Low complexity" evidence="1">
    <location>
        <begin position="428"/>
        <end position="443"/>
    </location>
</feature>
<feature type="domain" description="Activity-regulated cytoskeleton-associated protein capsid" evidence="5">
    <location>
        <begin position="683"/>
        <end position="744"/>
    </location>
</feature>
<accession>A0A8C0NAG6</accession>
<dbReference type="InterPro" id="IPR045557">
    <property type="entry name" value="Arc_N"/>
</dbReference>
<feature type="domain" description="Activity-regulated cytoskeleton-associated protein C-terminal" evidence="3">
    <location>
        <begin position="747"/>
        <end position="825"/>
    </location>
</feature>
<evidence type="ECO:0000259" key="5">
    <source>
        <dbReference type="Pfam" id="PF21395"/>
    </source>
</evidence>
<protein>
    <recommendedName>
        <fullName evidence="8">Activity regulated cytoskeleton associated protein</fullName>
    </recommendedName>
</protein>
<dbReference type="InterPro" id="IPR040814">
    <property type="entry name" value="Arc_C"/>
</dbReference>
<organism evidence="6 7">
    <name type="scientific">Canis lupus familiaris</name>
    <name type="common">Dog</name>
    <name type="synonym">Canis familiaris</name>
    <dbReference type="NCBI Taxonomy" id="9615"/>
    <lineage>
        <taxon>Eukaryota</taxon>
        <taxon>Metazoa</taxon>
        <taxon>Chordata</taxon>
        <taxon>Craniata</taxon>
        <taxon>Vertebrata</taxon>
        <taxon>Euteleostomi</taxon>
        <taxon>Mammalia</taxon>
        <taxon>Eutheria</taxon>
        <taxon>Laurasiatheria</taxon>
        <taxon>Carnivora</taxon>
        <taxon>Caniformia</taxon>
        <taxon>Canidae</taxon>
        <taxon>Canis</taxon>
    </lineage>
</organism>
<dbReference type="Pfam" id="PF18162">
    <property type="entry name" value="Arc_C"/>
    <property type="match status" value="1"/>
</dbReference>
<feature type="domain" description="Activity-regulated cytoskeleton-associated protein N-terminal" evidence="4">
    <location>
        <begin position="515"/>
        <end position="623"/>
    </location>
</feature>
<name>A0A8C0NAG6_CANLF</name>
<dbReference type="Proteomes" id="UP000694429">
    <property type="component" value="Unassembled WGS sequence"/>
</dbReference>
<keyword evidence="2" id="KW-0732">Signal</keyword>
<feature type="region of interest" description="Disordered" evidence="1">
    <location>
        <begin position="210"/>
        <end position="324"/>
    </location>
</feature>
<feature type="chain" id="PRO_5034545655" description="Activity regulated cytoskeleton associated protein" evidence="2">
    <location>
        <begin position="37"/>
        <end position="865"/>
    </location>
</feature>